<dbReference type="PANTHER" id="PTHR45913:SF5">
    <property type="entry name" value="GENERAL TRANSCRIPTION FACTOR II-I REPEAT DOMAIN-CONTAINING PROTEIN 2A-LIKE PROTEIN"/>
    <property type="match status" value="1"/>
</dbReference>
<keyword evidence="2" id="KW-1185">Reference proteome</keyword>
<evidence type="ECO:0000313" key="1">
    <source>
        <dbReference type="EMBL" id="KAL3860609.1"/>
    </source>
</evidence>
<reference evidence="1 2" key="1">
    <citation type="submission" date="2024-11" db="EMBL/GenBank/DDBJ databases">
        <title>Chromosome-level genome assembly of the freshwater bivalve Anodonta woodiana.</title>
        <authorList>
            <person name="Chen X."/>
        </authorList>
    </citation>
    <scope>NUCLEOTIDE SEQUENCE [LARGE SCALE GENOMIC DNA]</scope>
    <source>
        <strain evidence="1">MN2024</strain>
        <tissue evidence="1">Gills</tissue>
    </source>
</reference>
<accession>A0ABD3VG97</accession>
<dbReference type="EMBL" id="JBJQND010000012">
    <property type="protein sequence ID" value="KAL3860609.1"/>
    <property type="molecule type" value="Genomic_DNA"/>
</dbReference>
<dbReference type="Proteomes" id="UP001634394">
    <property type="component" value="Unassembled WGS sequence"/>
</dbReference>
<dbReference type="AlphaFoldDB" id="A0ABD3VG97"/>
<dbReference type="PANTHER" id="PTHR45913">
    <property type="entry name" value="EPM2A-INTERACTING PROTEIN 1"/>
    <property type="match status" value="1"/>
</dbReference>
<sequence>MLNNNKKRTRTYDAEGRIFQEKWKLNNFFLEHRGAPVCLICNELVAIMNDYNLRRHYKIRHNDDFGKFEGRMREDKLASLKKNLAVQQNICNKVSWQTDAAMRASYEVAVAIAKQGKPFTDGEFVKSCMMKVVEHICPEKNEQFGTISLLKQTVTHHVEDKASNLHQQLERELQKSLSGTLLLLMRALTYQTQHSC</sequence>
<protein>
    <recommendedName>
        <fullName evidence="3">SPIN-DOC-like zinc-finger domain-containing protein</fullName>
    </recommendedName>
</protein>
<organism evidence="1 2">
    <name type="scientific">Sinanodonta woodiana</name>
    <name type="common">Chinese pond mussel</name>
    <name type="synonym">Anodonta woodiana</name>
    <dbReference type="NCBI Taxonomy" id="1069815"/>
    <lineage>
        <taxon>Eukaryota</taxon>
        <taxon>Metazoa</taxon>
        <taxon>Spiralia</taxon>
        <taxon>Lophotrochozoa</taxon>
        <taxon>Mollusca</taxon>
        <taxon>Bivalvia</taxon>
        <taxon>Autobranchia</taxon>
        <taxon>Heteroconchia</taxon>
        <taxon>Palaeoheterodonta</taxon>
        <taxon>Unionida</taxon>
        <taxon>Unionoidea</taxon>
        <taxon>Unionidae</taxon>
        <taxon>Unioninae</taxon>
        <taxon>Sinanodonta</taxon>
    </lineage>
</organism>
<proteinExistence type="predicted"/>
<comment type="caution">
    <text evidence="1">The sequence shown here is derived from an EMBL/GenBank/DDBJ whole genome shotgun (WGS) entry which is preliminary data.</text>
</comment>
<evidence type="ECO:0000313" key="2">
    <source>
        <dbReference type="Proteomes" id="UP001634394"/>
    </source>
</evidence>
<name>A0ABD3VG97_SINWO</name>
<gene>
    <name evidence="1" type="ORF">ACJMK2_010707</name>
</gene>
<evidence type="ECO:0008006" key="3">
    <source>
        <dbReference type="Google" id="ProtNLM"/>
    </source>
</evidence>